<dbReference type="PANTHER" id="PTHR48090:SF7">
    <property type="entry name" value="RFBJ PROTEIN"/>
    <property type="match status" value="1"/>
</dbReference>
<sequence length="239" mass="26541">MNKSQSIIVILPAHNEEQNIREVIKGIKETLPSAQILVVNDASTDNTPKCSHDAGARVISLPFNLGYGAALQTGYKFALEEGYEYVIQLDADGQHNPKDILKILEPVLNGNADIVIGSRFLEKGNYQTSLARKLGISFFGAIASLFAGQRITDPTSGFQALNRKVIEFFSSDRYPVDFPDADVLIMLHKAGFKIAEVSVRMNPSFSKKSMHSGLKPVYYIFKMLLSIFVTLLRKDLKEQ</sequence>
<comment type="caution">
    <text evidence="2">The sequence shown here is derived from an EMBL/GenBank/DDBJ whole genome shotgun (WGS) entry which is preliminary data.</text>
</comment>
<dbReference type="InterPro" id="IPR029044">
    <property type="entry name" value="Nucleotide-diphossugar_trans"/>
</dbReference>
<protein>
    <submittedName>
        <fullName evidence="2">Glycosyl transferase family 2</fullName>
    </submittedName>
</protein>
<gene>
    <name evidence="2" type="ORF">A3G31_02365</name>
</gene>
<dbReference type="AlphaFoldDB" id="A0A1F7SP14"/>
<dbReference type="GO" id="GO:0016740">
    <property type="term" value="F:transferase activity"/>
    <property type="evidence" value="ECO:0007669"/>
    <property type="project" value="UniProtKB-KW"/>
</dbReference>
<dbReference type="InterPro" id="IPR050256">
    <property type="entry name" value="Glycosyltransferase_2"/>
</dbReference>
<dbReference type="InterPro" id="IPR001173">
    <property type="entry name" value="Glyco_trans_2-like"/>
</dbReference>
<proteinExistence type="predicted"/>
<dbReference type="CDD" id="cd04179">
    <property type="entry name" value="DPM_DPG-synthase_like"/>
    <property type="match status" value="1"/>
</dbReference>
<accession>A0A1F7SP14</accession>
<evidence type="ECO:0000313" key="3">
    <source>
        <dbReference type="Proteomes" id="UP000178082"/>
    </source>
</evidence>
<evidence type="ECO:0000313" key="2">
    <source>
        <dbReference type="EMBL" id="OGL54944.1"/>
    </source>
</evidence>
<keyword evidence="2" id="KW-0808">Transferase</keyword>
<dbReference type="EMBL" id="MGDI01000005">
    <property type="protein sequence ID" value="OGL54944.1"/>
    <property type="molecule type" value="Genomic_DNA"/>
</dbReference>
<dbReference type="PANTHER" id="PTHR48090">
    <property type="entry name" value="UNDECAPRENYL-PHOSPHATE 4-DEOXY-4-FORMAMIDO-L-ARABINOSE TRANSFERASE-RELATED"/>
    <property type="match status" value="1"/>
</dbReference>
<reference evidence="2 3" key="1">
    <citation type="journal article" date="2016" name="Nat. Commun.">
        <title>Thousands of microbial genomes shed light on interconnected biogeochemical processes in an aquifer system.</title>
        <authorList>
            <person name="Anantharaman K."/>
            <person name="Brown C.T."/>
            <person name="Hug L.A."/>
            <person name="Sharon I."/>
            <person name="Castelle C.J."/>
            <person name="Probst A.J."/>
            <person name="Thomas B.C."/>
            <person name="Singh A."/>
            <person name="Wilkins M.J."/>
            <person name="Karaoz U."/>
            <person name="Brodie E.L."/>
            <person name="Williams K.H."/>
            <person name="Hubbard S.S."/>
            <person name="Banfield J.F."/>
        </authorList>
    </citation>
    <scope>NUCLEOTIDE SEQUENCE [LARGE SCALE GENOMIC DNA]</scope>
</reference>
<organism evidence="2 3">
    <name type="scientific">Candidatus Schekmanbacteria bacterium RIFCSPLOWO2_12_FULL_38_15</name>
    <dbReference type="NCBI Taxonomy" id="1817883"/>
    <lineage>
        <taxon>Bacteria</taxon>
        <taxon>Candidatus Schekmaniibacteriota</taxon>
    </lineage>
</organism>
<dbReference type="SUPFAM" id="SSF53448">
    <property type="entry name" value="Nucleotide-diphospho-sugar transferases"/>
    <property type="match status" value="1"/>
</dbReference>
<dbReference type="Gene3D" id="3.90.550.10">
    <property type="entry name" value="Spore Coat Polysaccharide Biosynthesis Protein SpsA, Chain A"/>
    <property type="match status" value="1"/>
</dbReference>
<dbReference type="Pfam" id="PF00535">
    <property type="entry name" value="Glycos_transf_2"/>
    <property type="match status" value="1"/>
</dbReference>
<feature type="domain" description="Glycosyltransferase 2-like" evidence="1">
    <location>
        <begin position="9"/>
        <end position="166"/>
    </location>
</feature>
<name>A0A1F7SP14_9BACT</name>
<dbReference type="Proteomes" id="UP000178082">
    <property type="component" value="Unassembled WGS sequence"/>
</dbReference>
<evidence type="ECO:0000259" key="1">
    <source>
        <dbReference type="Pfam" id="PF00535"/>
    </source>
</evidence>
<dbReference type="STRING" id="1817883.A3G31_02365"/>